<feature type="transmembrane region" description="Helical" evidence="1">
    <location>
        <begin position="20"/>
        <end position="42"/>
    </location>
</feature>
<evidence type="ECO:0000313" key="3">
    <source>
        <dbReference type="Proteomes" id="UP000002258"/>
    </source>
</evidence>
<keyword evidence="1" id="KW-0472">Membrane</keyword>
<dbReference type="RefSeq" id="XP_001382519.2">
    <property type="nucleotide sequence ID" value="XM_001382482.1"/>
</dbReference>
<dbReference type="KEGG" id="pic:PICST_29937"/>
<proteinExistence type="predicted"/>
<evidence type="ECO:0000256" key="1">
    <source>
        <dbReference type="SAM" id="Phobius"/>
    </source>
</evidence>
<feature type="transmembrane region" description="Helical" evidence="1">
    <location>
        <begin position="209"/>
        <end position="227"/>
    </location>
</feature>
<dbReference type="GeneID" id="4836645"/>
<sequence>MTPSPNPLSTSRSIRFIDRYLCRIIHNPVITSTLLMCTIAAIQSNQIYNLYNSTFNSPDFIFVDEYVFDIISNALNILFVFRFQLKSQKQINKTWETLLFIAQNIGCYNLLFSSKYSILFNYEIHSSLKVCLVTQILFPYLILLINLLDWKKLTYANFLHDCNSNLLSIFISHSFLFINYNFPYFDAPEVLSGTIGNFPFIYKISAFSLKFYCIYGFIIYEIALILYETDVAVGNLGSLNCQSEDCYNTDKLQKENNGRRRSPSILTKLYRDWSSSVVVMSSLFVIAIDFVFVCIAP</sequence>
<dbReference type="OMA" id="ICILRFQ"/>
<name>A3LPG4_PICST</name>
<reference evidence="2 3" key="1">
    <citation type="journal article" date="2007" name="Nat. Biotechnol.">
        <title>Genome sequence of the lignocellulose-bioconverting and xylose-fermenting yeast Pichia stipitis.</title>
        <authorList>
            <person name="Jeffries T.W."/>
            <person name="Grigoriev I.V."/>
            <person name="Grimwood J."/>
            <person name="Laplaza J.M."/>
            <person name="Aerts A."/>
            <person name="Salamov A."/>
            <person name="Schmutz J."/>
            <person name="Lindquist E."/>
            <person name="Dehal P."/>
            <person name="Shapiro H."/>
            <person name="Jin Y.S."/>
            <person name="Passoth V."/>
            <person name="Richardson P.M."/>
        </authorList>
    </citation>
    <scope>NUCLEOTIDE SEQUENCE [LARGE SCALE GENOMIC DNA]</scope>
    <source>
        <strain evidence="3">ATCC 58785 / CBS 6054 / NBRC 10063 / NRRL Y-11545</strain>
    </source>
</reference>
<dbReference type="InParanoid" id="A3LPG4"/>
<dbReference type="HOGENOM" id="CLU_937226_0_0_1"/>
<feature type="transmembrane region" description="Helical" evidence="1">
    <location>
        <begin position="273"/>
        <end position="296"/>
    </location>
</feature>
<gene>
    <name evidence="2" type="ORF">PICST_29937</name>
</gene>
<feature type="transmembrane region" description="Helical" evidence="1">
    <location>
        <begin position="124"/>
        <end position="148"/>
    </location>
</feature>
<feature type="transmembrane region" description="Helical" evidence="1">
    <location>
        <begin position="66"/>
        <end position="85"/>
    </location>
</feature>
<keyword evidence="1" id="KW-0812">Transmembrane</keyword>
<dbReference type="EMBL" id="CP000496">
    <property type="protein sequence ID" value="ABN64490.2"/>
    <property type="molecule type" value="Genomic_DNA"/>
</dbReference>
<keyword evidence="3" id="KW-1185">Reference proteome</keyword>
<dbReference type="AlphaFoldDB" id="A3LPG4"/>
<protein>
    <submittedName>
        <fullName evidence="2">Uncharacterized protein</fullName>
    </submittedName>
</protein>
<feature type="transmembrane region" description="Helical" evidence="1">
    <location>
        <begin position="97"/>
        <end position="118"/>
    </location>
</feature>
<organism evidence="2 3">
    <name type="scientific">Scheffersomyces stipitis (strain ATCC 58785 / CBS 6054 / NBRC 10063 / NRRL Y-11545)</name>
    <name type="common">Yeast</name>
    <name type="synonym">Pichia stipitis</name>
    <dbReference type="NCBI Taxonomy" id="322104"/>
    <lineage>
        <taxon>Eukaryota</taxon>
        <taxon>Fungi</taxon>
        <taxon>Dikarya</taxon>
        <taxon>Ascomycota</taxon>
        <taxon>Saccharomycotina</taxon>
        <taxon>Pichiomycetes</taxon>
        <taxon>Debaryomycetaceae</taxon>
        <taxon>Scheffersomyces</taxon>
    </lineage>
</organism>
<accession>A3LPG4</accession>
<dbReference type="Proteomes" id="UP000002258">
    <property type="component" value="Chromosome 2"/>
</dbReference>
<dbReference type="eggNOG" id="ENOG502REGU">
    <property type="taxonomic scope" value="Eukaryota"/>
</dbReference>
<dbReference type="OrthoDB" id="4015819at2759"/>
<keyword evidence="1" id="KW-1133">Transmembrane helix</keyword>
<evidence type="ECO:0000313" key="2">
    <source>
        <dbReference type="EMBL" id="ABN64490.2"/>
    </source>
</evidence>